<sequence length="433" mass="49571">MRKHLFFILLLLAVGCMVVTPLFAGGKKEEAVARELEYWCYWDKGHPNDQYFREIVADFEKETGITVNYSNPGRDILLKVRPAILEGNPPDIFDGHGIEMWPALIRDELLLPLNDFMDGKAYKEDVKFKDLFLPGTVEAWMKGGKIYYVPYTNHTSVIWYNKKDFRDRGLKPPETWEELDKICKVFMKEGIPPFSQDGGVDFYNAYWYYWFANRIAGPEVFYKAAMDPTGKGWDNPDLLKAAQWLEKLAKGGYFIEGFSGYVWPAGQIDWSQGLAAMLLCGSWVANEVYDKIGPDFEFGAFAFPMVKGGKGSLGSVESATLGWGIPEDAANPDLAKQFMLFAMQGKYQAKIYDVYYYPTRKGLVEQAPEEIKDIVEIMNTAKSTHKMYDGLQAEAEWWTKVFMPLDDQLLFGKITPKEFIKEVKEGTIKFHQK</sequence>
<dbReference type="SUPFAM" id="SSF53850">
    <property type="entry name" value="Periplasmic binding protein-like II"/>
    <property type="match status" value="1"/>
</dbReference>
<protein>
    <recommendedName>
        <fullName evidence="4">ABC transporter substrate-binding protein</fullName>
    </recommendedName>
</protein>
<dbReference type="PANTHER" id="PTHR43649">
    <property type="entry name" value="ARABINOSE-BINDING PROTEIN-RELATED"/>
    <property type="match status" value="1"/>
</dbReference>
<keyword evidence="1" id="KW-0732">Signal</keyword>
<dbReference type="Gene3D" id="3.40.190.10">
    <property type="entry name" value="Periplasmic binding protein-like II"/>
    <property type="match status" value="2"/>
</dbReference>
<proteinExistence type="predicted"/>
<dbReference type="PROSITE" id="PS51257">
    <property type="entry name" value="PROKAR_LIPOPROTEIN"/>
    <property type="match status" value="1"/>
</dbReference>
<evidence type="ECO:0000256" key="1">
    <source>
        <dbReference type="SAM" id="SignalP"/>
    </source>
</evidence>
<dbReference type="Pfam" id="PF01547">
    <property type="entry name" value="SBP_bac_1"/>
    <property type="match status" value="1"/>
</dbReference>
<evidence type="ECO:0008006" key="4">
    <source>
        <dbReference type="Google" id="ProtNLM"/>
    </source>
</evidence>
<evidence type="ECO:0000313" key="3">
    <source>
        <dbReference type="Proteomes" id="UP000051861"/>
    </source>
</evidence>
<gene>
    <name evidence="2" type="ORF">AMJ44_08105</name>
</gene>
<evidence type="ECO:0000313" key="2">
    <source>
        <dbReference type="EMBL" id="KPJ66642.1"/>
    </source>
</evidence>
<dbReference type="InterPro" id="IPR006059">
    <property type="entry name" value="SBP"/>
</dbReference>
<organism evidence="2 3">
    <name type="scientific">candidate division WOR-1 bacterium DG_54_3</name>
    <dbReference type="NCBI Taxonomy" id="1703775"/>
    <lineage>
        <taxon>Bacteria</taxon>
        <taxon>Bacillati</taxon>
        <taxon>Saganbacteria</taxon>
    </lineage>
</organism>
<dbReference type="PANTHER" id="PTHR43649:SF12">
    <property type="entry name" value="DIACETYLCHITOBIOSE BINDING PROTEIN DASA"/>
    <property type="match status" value="1"/>
</dbReference>
<dbReference type="EMBL" id="LIZX01000076">
    <property type="protein sequence ID" value="KPJ66642.1"/>
    <property type="molecule type" value="Genomic_DNA"/>
</dbReference>
<name>A0A0S7XVZ6_UNCSA</name>
<reference evidence="2 3" key="1">
    <citation type="journal article" date="2015" name="Microbiome">
        <title>Genomic resolution of linkages in carbon, nitrogen, and sulfur cycling among widespread estuary sediment bacteria.</title>
        <authorList>
            <person name="Baker B.J."/>
            <person name="Lazar C.S."/>
            <person name="Teske A.P."/>
            <person name="Dick G.J."/>
        </authorList>
    </citation>
    <scope>NUCLEOTIDE SEQUENCE [LARGE SCALE GENOMIC DNA]</scope>
    <source>
        <strain evidence="2">DG_54_3</strain>
    </source>
</reference>
<accession>A0A0S7XVZ6</accession>
<feature type="signal peptide" evidence="1">
    <location>
        <begin position="1"/>
        <end position="24"/>
    </location>
</feature>
<dbReference type="InterPro" id="IPR050490">
    <property type="entry name" value="Bact_solute-bd_prot1"/>
</dbReference>
<comment type="caution">
    <text evidence="2">The sequence shown here is derived from an EMBL/GenBank/DDBJ whole genome shotgun (WGS) entry which is preliminary data.</text>
</comment>
<dbReference type="Proteomes" id="UP000051861">
    <property type="component" value="Unassembled WGS sequence"/>
</dbReference>
<feature type="chain" id="PRO_5006640270" description="ABC transporter substrate-binding protein" evidence="1">
    <location>
        <begin position="25"/>
        <end position="433"/>
    </location>
</feature>
<dbReference type="AlphaFoldDB" id="A0A0S7XVZ6"/>